<evidence type="ECO:0000313" key="5">
    <source>
        <dbReference type="Proteomes" id="UP000295781"/>
    </source>
</evidence>
<keyword evidence="3" id="KW-0732">Signal</keyword>
<reference evidence="4 5" key="1">
    <citation type="submission" date="2015-09" db="EMBL/GenBank/DDBJ databases">
        <title>Sorangium comparison.</title>
        <authorList>
            <person name="Zaburannyi N."/>
            <person name="Bunk B."/>
            <person name="Overmann J."/>
            <person name="Mueller R."/>
        </authorList>
    </citation>
    <scope>NUCLEOTIDE SEQUENCE [LARGE SCALE GENOMIC DNA]</scope>
    <source>
        <strain evidence="4 5">So ceGT47</strain>
    </source>
</reference>
<evidence type="ECO:0000256" key="1">
    <source>
        <dbReference type="SAM" id="MobiDB-lite"/>
    </source>
</evidence>
<feature type="signal peptide" evidence="3">
    <location>
        <begin position="1"/>
        <end position="27"/>
    </location>
</feature>
<feature type="transmembrane region" description="Helical" evidence="2">
    <location>
        <begin position="293"/>
        <end position="314"/>
    </location>
</feature>
<keyword evidence="2" id="KW-0472">Membrane</keyword>
<protein>
    <recommendedName>
        <fullName evidence="6">PEGA domain-containing protein</fullName>
    </recommendedName>
</protein>
<name>A0A4P2PSX0_SORCE</name>
<dbReference type="AlphaFoldDB" id="A0A4P2PSX0"/>
<feature type="region of interest" description="Disordered" evidence="1">
    <location>
        <begin position="204"/>
        <end position="225"/>
    </location>
</feature>
<sequence>MNARSRPLRIAAITTALALTLATPARAADVDPATVSAARALAEEGLDLFDRGQYAAALDKLDRADELIDAPTVGLYAARCLEQLGRLVEASERYLYVSRMPLDASASDVFKAAVADAGKAYKDLRARVPRLAVTVLRAPEREVQITIDGKPVPPALVGVSQPVDPGEHVVEGAWAGRVIRREVSLPERNEATIALDFAATGAPVAPHPPPAAGAPVAPRPPPAAGGTPLVTQRALGWIAVGTGAAGLVAGGITFGVASGLRSDLVRLGCTEAVECPDTPATRDKLGTYNTVRLVPAPAFIAGGVLAAGGVALLFTAPSTPKSRGATARPWISPWGAGIVGVF</sequence>
<keyword evidence="2" id="KW-0812">Transmembrane</keyword>
<proteinExistence type="predicted"/>
<feature type="chain" id="PRO_5020540369" description="PEGA domain-containing protein" evidence="3">
    <location>
        <begin position="28"/>
        <end position="342"/>
    </location>
</feature>
<gene>
    <name evidence="4" type="ORF">SOCEGT47_000700</name>
</gene>
<feature type="compositionally biased region" description="Pro residues" evidence="1">
    <location>
        <begin position="205"/>
        <end position="223"/>
    </location>
</feature>
<accession>A0A4P2PSX0</accession>
<evidence type="ECO:0000256" key="2">
    <source>
        <dbReference type="SAM" id="Phobius"/>
    </source>
</evidence>
<evidence type="ECO:0008006" key="6">
    <source>
        <dbReference type="Google" id="ProtNLM"/>
    </source>
</evidence>
<dbReference type="EMBL" id="CP012670">
    <property type="protein sequence ID" value="AUX19618.1"/>
    <property type="molecule type" value="Genomic_DNA"/>
</dbReference>
<keyword evidence="2" id="KW-1133">Transmembrane helix</keyword>
<dbReference type="Proteomes" id="UP000295781">
    <property type="component" value="Chromosome"/>
</dbReference>
<dbReference type="RefSeq" id="WP_129344217.1">
    <property type="nucleotide sequence ID" value="NZ_CP012670.1"/>
</dbReference>
<evidence type="ECO:0000256" key="3">
    <source>
        <dbReference type="SAM" id="SignalP"/>
    </source>
</evidence>
<organism evidence="4 5">
    <name type="scientific">Sorangium cellulosum</name>
    <name type="common">Polyangium cellulosum</name>
    <dbReference type="NCBI Taxonomy" id="56"/>
    <lineage>
        <taxon>Bacteria</taxon>
        <taxon>Pseudomonadati</taxon>
        <taxon>Myxococcota</taxon>
        <taxon>Polyangia</taxon>
        <taxon>Polyangiales</taxon>
        <taxon>Polyangiaceae</taxon>
        <taxon>Sorangium</taxon>
    </lineage>
</organism>
<dbReference type="OrthoDB" id="5505423at2"/>
<evidence type="ECO:0000313" key="4">
    <source>
        <dbReference type="EMBL" id="AUX19618.1"/>
    </source>
</evidence>